<comment type="subunit">
    <text evidence="3 8">Homodimer.</text>
</comment>
<keyword evidence="6 8" id="KW-0592">Phosphate transport</keyword>
<dbReference type="GO" id="GO:0045936">
    <property type="term" value="P:negative regulation of phosphate metabolic process"/>
    <property type="evidence" value="ECO:0007669"/>
    <property type="project" value="InterPro"/>
</dbReference>
<protein>
    <recommendedName>
        <fullName evidence="8">Phosphate-specific transport system accessory protein PhoU</fullName>
    </recommendedName>
</protein>
<keyword evidence="4 8" id="KW-0813">Transport</keyword>
<evidence type="ECO:0000256" key="1">
    <source>
        <dbReference type="ARBA" id="ARBA00004496"/>
    </source>
</evidence>
<evidence type="ECO:0000259" key="9">
    <source>
        <dbReference type="Pfam" id="PF01895"/>
    </source>
</evidence>
<name>A0AA86T823_9BACT</name>
<dbReference type="InterPro" id="IPR038078">
    <property type="entry name" value="PhoU-like_sf"/>
</dbReference>
<dbReference type="EMBL" id="OX365700">
    <property type="protein sequence ID" value="CAI4032043.1"/>
    <property type="molecule type" value="Genomic_DNA"/>
</dbReference>
<dbReference type="GO" id="GO:0030643">
    <property type="term" value="P:intracellular phosphate ion homeostasis"/>
    <property type="evidence" value="ECO:0007669"/>
    <property type="project" value="InterPro"/>
</dbReference>
<dbReference type="NCBIfam" id="TIGR02135">
    <property type="entry name" value="phoU_full"/>
    <property type="match status" value="1"/>
</dbReference>
<dbReference type="InterPro" id="IPR028366">
    <property type="entry name" value="PhoU"/>
</dbReference>
<evidence type="ECO:0000256" key="3">
    <source>
        <dbReference type="ARBA" id="ARBA00011738"/>
    </source>
</evidence>
<feature type="domain" description="PhoU" evidence="9">
    <location>
        <begin position="119"/>
        <end position="204"/>
    </location>
</feature>
<comment type="function">
    <text evidence="7 8">Plays a role in the regulation of phosphate uptake.</text>
</comment>
<evidence type="ECO:0000256" key="2">
    <source>
        <dbReference type="ARBA" id="ARBA00008107"/>
    </source>
</evidence>
<evidence type="ECO:0000256" key="5">
    <source>
        <dbReference type="ARBA" id="ARBA00022490"/>
    </source>
</evidence>
<comment type="similarity">
    <text evidence="2 8">Belongs to the PhoU family.</text>
</comment>
<keyword evidence="5 8" id="KW-0963">Cytoplasm</keyword>
<evidence type="ECO:0000256" key="8">
    <source>
        <dbReference type="PIRNR" id="PIRNR003107"/>
    </source>
</evidence>
<evidence type="ECO:0000313" key="11">
    <source>
        <dbReference type="Proteomes" id="UP001179121"/>
    </source>
</evidence>
<dbReference type="InterPro" id="IPR026022">
    <property type="entry name" value="PhoU_dom"/>
</dbReference>
<dbReference type="KEGG" id="nti:DNFV4_02468"/>
<dbReference type="GO" id="GO:0005737">
    <property type="term" value="C:cytoplasm"/>
    <property type="evidence" value="ECO:0007669"/>
    <property type="project" value="UniProtKB-SubCell"/>
</dbReference>
<evidence type="ECO:0000313" key="10">
    <source>
        <dbReference type="EMBL" id="CAI4032043.1"/>
    </source>
</evidence>
<feature type="domain" description="PhoU" evidence="9">
    <location>
        <begin position="16"/>
        <end position="103"/>
    </location>
</feature>
<gene>
    <name evidence="10" type="ORF">DNFV4_02468</name>
</gene>
<evidence type="ECO:0000256" key="4">
    <source>
        <dbReference type="ARBA" id="ARBA00022448"/>
    </source>
</evidence>
<dbReference type="PANTHER" id="PTHR42930:SF3">
    <property type="entry name" value="PHOSPHATE-SPECIFIC TRANSPORT SYSTEM ACCESSORY PROTEIN PHOU"/>
    <property type="match status" value="1"/>
</dbReference>
<sequence>MQRHFDDELQQLKAKLLRMGGLAEGQIQNALRALTARDSALAVRVIDGDHRVNALDVEIDEDCIGLLALHQPAARDLRLITTAMKIASELERISDLAESISERAIELNREPQLKPYIDIPRMGQWAVTMVKESLDSFVGGDVALAQKVMKDDDFVDDLMGQLFRELLSYMLEDPRTISRAIRLTFVAKSIERVADHATNIAELVVYMVEGKIIRHMAPQTST</sequence>
<organism evidence="10 11">
    <name type="scientific">Nitrospira tepida</name>
    <dbReference type="NCBI Taxonomy" id="2973512"/>
    <lineage>
        <taxon>Bacteria</taxon>
        <taxon>Pseudomonadati</taxon>
        <taxon>Nitrospirota</taxon>
        <taxon>Nitrospiria</taxon>
        <taxon>Nitrospirales</taxon>
        <taxon>Nitrospiraceae</taxon>
        <taxon>Nitrospira</taxon>
    </lineage>
</organism>
<dbReference type="SUPFAM" id="SSF109755">
    <property type="entry name" value="PhoU-like"/>
    <property type="match status" value="1"/>
</dbReference>
<keyword evidence="11" id="KW-1185">Reference proteome</keyword>
<evidence type="ECO:0000256" key="6">
    <source>
        <dbReference type="ARBA" id="ARBA00022592"/>
    </source>
</evidence>
<reference evidence="10" key="1">
    <citation type="submission" date="2022-10" db="EMBL/GenBank/DDBJ databases">
        <authorList>
            <person name="Koch H."/>
        </authorList>
    </citation>
    <scope>NUCLEOTIDE SEQUENCE</scope>
    <source>
        <strain evidence="10">DNF</strain>
    </source>
</reference>
<dbReference type="PIRSF" id="PIRSF003107">
    <property type="entry name" value="PhoU"/>
    <property type="match status" value="1"/>
</dbReference>
<dbReference type="GO" id="GO:0006817">
    <property type="term" value="P:phosphate ion transport"/>
    <property type="evidence" value="ECO:0007669"/>
    <property type="project" value="UniProtKB-KW"/>
</dbReference>
<dbReference type="PANTHER" id="PTHR42930">
    <property type="entry name" value="PHOSPHATE-SPECIFIC TRANSPORT SYSTEM ACCESSORY PROTEIN PHOU"/>
    <property type="match status" value="1"/>
</dbReference>
<dbReference type="RefSeq" id="WP_289268792.1">
    <property type="nucleotide sequence ID" value="NZ_OX365700.1"/>
</dbReference>
<dbReference type="FunFam" id="1.20.58.220:FF:000004">
    <property type="entry name" value="Phosphate-specific transport system accessory protein PhoU"/>
    <property type="match status" value="1"/>
</dbReference>
<dbReference type="Pfam" id="PF01895">
    <property type="entry name" value="PhoU"/>
    <property type="match status" value="2"/>
</dbReference>
<dbReference type="AlphaFoldDB" id="A0AA86T823"/>
<evidence type="ECO:0000256" key="7">
    <source>
        <dbReference type="ARBA" id="ARBA00056181"/>
    </source>
</evidence>
<dbReference type="Proteomes" id="UP001179121">
    <property type="component" value="Chromosome"/>
</dbReference>
<accession>A0AA86T823</accession>
<dbReference type="Gene3D" id="1.20.58.220">
    <property type="entry name" value="Phosphate transport system protein phou homolog 2, domain 2"/>
    <property type="match status" value="1"/>
</dbReference>
<proteinExistence type="inferred from homology"/>
<comment type="subcellular location">
    <subcellularLocation>
        <location evidence="1 8">Cytoplasm</location>
    </subcellularLocation>
</comment>